<organism evidence="1">
    <name type="scientific">Solanum chacoense</name>
    <name type="common">Chaco potato</name>
    <dbReference type="NCBI Taxonomy" id="4108"/>
    <lineage>
        <taxon>Eukaryota</taxon>
        <taxon>Viridiplantae</taxon>
        <taxon>Streptophyta</taxon>
        <taxon>Embryophyta</taxon>
        <taxon>Tracheophyta</taxon>
        <taxon>Spermatophyta</taxon>
        <taxon>Magnoliopsida</taxon>
        <taxon>eudicotyledons</taxon>
        <taxon>Gunneridae</taxon>
        <taxon>Pentapetalae</taxon>
        <taxon>asterids</taxon>
        <taxon>lamiids</taxon>
        <taxon>Solanales</taxon>
        <taxon>Solanaceae</taxon>
        <taxon>Solanoideae</taxon>
        <taxon>Solaneae</taxon>
        <taxon>Solanum</taxon>
    </lineage>
</organism>
<sequence length="111" mass="12820">FPADLTTRRRVRSIPTTFQQLLFSQLDRLSFLRIPVQLFPDSDHFVAIRSDFFKIPAIPATFQAISGCFRPFFQHIFLPVGSPRNFDPTHNLFCFLFDSCPISVADFFFGP</sequence>
<feature type="non-terminal residue" evidence="1">
    <location>
        <position position="1"/>
    </location>
</feature>
<dbReference type="EMBL" id="GEDG01028233">
    <property type="protein sequence ID" value="JAP13322.1"/>
    <property type="molecule type" value="Transcribed_RNA"/>
</dbReference>
<name>A0A0V0GZK3_SOLCH</name>
<reference evidence="1" key="1">
    <citation type="submission" date="2015-12" db="EMBL/GenBank/DDBJ databases">
        <title>Gene expression during late stages of embryo sac development: a critical building block for successful pollen-pistil interactions.</title>
        <authorList>
            <person name="Liu Y."/>
            <person name="Joly V."/>
            <person name="Sabar M."/>
            <person name="Matton D.P."/>
        </authorList>
    </citation>
    <scope>NUCLEOTIDE SEQUENCE</scope>
</reference>
<accession>A0A0V0GZK3</accession>
<dbReference type="AlphaFoldDB" id="A0A0V0GZK3"/>
<evidence type="ECO:0000313" key="1">
    <source>
        <dbReference type="EMBL" id="JAP13322.1"/>
    </source>
</evidence>
<protein>
    <submittedName>
        <fullName evidence="1">Putative ovule protein</fullName>
    </submittedName>
</protein>
<proteinExistence type="predicted"/>